<dbReference type="EMBL" id="JBBNGJ010000009">
    <property type="protein sequence ID" value="MEQ2593539.1"/>
    <property type="molecule type" value="Genomic_DNA"/>
</dbReference>
<evidence type="ECO:0000313" key="2">
    <source>
        <dbReference type="Proteomes" id="UP001494672"/>
    </source>
</evidence>
<accession>A0ABV1IBD6</accession>
<keyword evidence="2" id="KW-1185">Reference proteome</keyword>
<comment type="caution">
    <text evidence="1">The sequence shown here is derived from an EMBL/GenBank/DDBJ whole genome shotgun (WGS) entry which is preliminary data.</text>
</comment>
<dbReference type="Proteomes" id="UP001494672">
    <property type="component" value="Unassembled WGS sequence"/>
</dbReference>
<reference evidence="1 2" key="1">
    <citation type="submission" date="2024-04" db="EMBL/GenBank/DDBJ databases">
        <title>Human intestinal bacterial collection.</title>
        <authorList>
            <person name="Pauvert C."/>
            <person name="Hitch T.C.A."/>
            <person name="Clavel T."/>
        </authorList>
    </citation>
    <scope>NUCLEOTIDE SEQUENCE [LARGE SCALE GENOMIC DNA]</scope>
    <source>
        <strain evidence="1 2">CLA-AA-H181</strain>
    </source>
</reference>
<protein>
    <recommendedName>
        <fullName evidence="3">ASCH domain-containing protein</fullName>
    </recommendedName>
</protein>
<proteinExistence type="predicted"/>
<sequence length="155" mass="18870">MRKMILSFSFEWYEQLKSGEKIYEHRKRFCKEPVEAYIYIGLPYRQLVAIVELGKPENIEDWLEKYSYDEEAVERIKDYLTRNKVAMPIFSFQEIEPIDMRRMEKDISGFRVPISYMFLDDKPELLKYIDLRTKYKNKRIEHDFTHISSKDICVC</sequence>
<name>A0ABV1IBD6_9FIRM</name>
<organism evidence="1 2">
    <name type="scientific">Coprococcus aceti</name>
    <dbReference type="NCBI Taxonomy" id="2981786"/>
    <lineage>
        <taxon>Bacteria</taxon>
        <taxon>Bacillati</taxon>
        <taxon>Bacillota</taxon>
        <taxon>Clostridia</taxon>
        <taxon>Lachnospirales</taxon>
        <taxon>Lachnospiraceae</taxon>
        <taxon>Coprococcus</taxon>
    </lineage>
</organism>
<evidence type="ECO:0000313" key="1">
    <source>
        <dbReference type="EMBL" id="MEQ2593539.1"/>
    </source>
</evidence>
<dbReference type="RefSeq" id="WP_173794875.1">
    <property type="nucleotide sequence ID" value="NZ_JBBNGJ010000009.1"/>
</dbReference>
<evidence type="ECO:0008006" key="3">
    <source>
        <dbReference type="Google" id="ProtNLM"/>
    </source>
</evidence>
<gene>
    <name evidence="1" type="ORF">AAAU18_11520</name>
</gene>